<dbReference type="InterPro" id="IPR018313">
    <property type="entry name" value="SBP_3_CS"/>
</dbReference>
<dbReference type="EMBL" id="FKBS01000025">
    <property type="protein sequence ID" value="SAI48775.1"/>
    <property type="molecule type" value="Genomic_DNA"/>
</dbReference>
<organism evidence="7 8">
    <name type="scientific">Bordetella ansorpii</name>
    <dbReference type="NCBI Taxonomy" id="288768"/>
    <lineage>
        <taxon>Bacteria</taxon>
        <taxon>Pseudomonadati</taxon>
        <taxon>Pseudomonadota</taxon>
        <taxon>Betaproteobacteria</taxon>
        <taxon>Burkholderiales</taxon>
        <taxon>Alcaligenaceae</taxon>
        <taxon>Bordetella</taxon>
    </lineage>
</organism>
<evidence type="ECO:0000256" key="3">
    <source>
        <dbReference type="ARBA" id="ARBA00022729"/>
    </source>
</evidence>
<sequence>MKVLKLAAAGAALFAAASAAHAGATFDNVKKKGFVQCGVSTGISGFSMADSKGTWQGIDVDMCRAIAATMFNDASKFKVTPLNTQQRFTALQSGEIDVLTRNTTQTLTRDTTLGLIGAGVNYYDSQGVMVSKDLGVKSAKELNGATICVQPGTTTELNLADWFRGQKIEFKPVVIDKFDEIVRAFSAGRCDAFTTDKSQLASVRTTLTDPDKYVILPEDFSKEPLGPMVRQGDEQWFNVVRWALNVQLEAEEYGITSKNVDDMAKSPNPNIQRILGTTPGMGKNLGVDDKWAYNVIKQVGNYGEVFERTLGKGGAMKLERGLNASYKQGGIMYGWPVR</sequence>
<gene>
    <name evidence="7" type="primary">peb1A_2</name>
    <name evidence="7" type="ORF">SAMEA1982600_03978</name>
</gene>
<dbReference type="Proteomes" id="UP000077037">
    <property type="component" value="Unassembled WGS sequence"/>
</dbReference>
<dbReference type="Pfam" id="PF00497">
    <property type="entry name" value="SBP_bac_3"/>
    <property type="match status" value="1"/>
</dbReference>
<evidence type="ECO:0000313" key="8">
    <source>
        <dbReference type="Proteomes" id="UP000077037"/>
    </source>
</evidence>
<feature type="chain" id="PRO_5007615386" evidence="5">
    <location>
        <begin position="23"/>
        <end position="338"/>
    </location>
</feature>
<feature type="signal peptide" evidence="5">
    <location>
        <begin position="1"/>
        <end position="22"/>
    </location>
</feature>
<dbReference type="AlphaFoldDB" id="A0A157QSA3"/>
<name>A0A157QSA3_9BORD</name>
<evidence type="ECO:0000256" key="1">
    <source>
        <dbReference type="ARBA" id="ARBA00010333"/>
    </source>
</evidence>
<dbReference type="SMART" id="SM00062">
    <property type="entry name" value="PBPb"/>
    <property type="match status" value="1"/>
</dbReference>
<proteinExistence type="inferred from homology"/>
<feature type="domain" description="Solute-binding protein family 3/N-terminal" evidence="6">
    <location>
        <begin position="34"/>
        <end position="263"/>
    </location>
</feature>
<dbReference type="PROSITE" id="PS01039">
    <property type="entry name" value="SBP_BACTERIAL_3"/>
    <property type="match status" value="1"/>
</dbReference>
<dbReference type="InterPro" id="IPR001638">
    <property type="entry name" value="Solute-binding_3/MltF_N"/>
</dbReference>
<dbReference type="InterPro" id="IPR051455">
    <property type="entry name" value="Bact_solute-bind_prot3"/>
</dbReference>
<dbReference type="PANTHER" id="PTHR30085">
    <property type="entry name" value="AMINO ACID ABC TRANSPORTER PERMEASE"/>
    <property type="match status" value="1"/>
</dbReference>
<dbReference type="GO" id="GO:0006865">
    <property type="term" value="P:amino acid transport"/>
    <property type="evidence" value="ECO:0007669"/>
    <property type="project" value="TreeGrafter"/>
</dbReference>
<dbReference type="OrthoDB" id="9777941at2"/>
<accession>A0A157QSA3</accession>
<comment type="similarity">
    <text evidence="1 4">Belongs to the bacterial solute-binding protein 3 family.</text>
</comment>
<dbReference type="RefSeq" id="WP_066417616.1">
    <property type="nucleotide sequence ID" value="NZ_FKBS01000025.1"/>
</dbReference>
<evidence type="ECO:0000313" key="7">
    <source>
        <dbReference type="EMBL" id="SAI48775.1"/>
    </source>
</evidence>
<dbReference type="PANTHER" id="PTHR30085:SF7">
    <property type="entry name" value="AMINO-ACID ABC TRANSPORTER-BINDING PROTEIN YHDW-RELATED"/>
    <property type="match status" value="1"/>
</dbReference>
<evidence type="ECO:0000256" key="4">
    <source>
        <dbReference type="RuleBase" id="RU003744"/>
    </source>
</evidence>
<dbReference type="CDD" id="cd13692">
    <property type="entry name" value="PBP2_BztA"/>
    <property type="match status" value="1"/>
</dbReference>
<evidence type="ECO:0000256" key="5">
    <source>
        <dbReference type="SAM" id="SignalP"/>
    </source>
</evidence>
<evidence type="ECO:0000259" key="6">
    <source>
        <dbReference type="SMART" id="SM00062"/>
    </source>
</evidence>
<dbReference type="SUPFAM" id="SSF53850">
    <property type="entry name" value="Periplasmic binding protein-like II"/>
    <property type="match status" value="1"/>
</dbReference>
<protein>
    <submittedName>
        <fullName evidence="7">Amino acid ABC transporter substrate-binding protein</fullName>
    </submittedName>
</protein>
<dbReference type="Gene3D" id="3.40.190.10">
    <property type="entry name" value="Periplasmic binding protein-like II"/>
    <property type="match status" value="2"/>
</dbReference>
<reference evidence="7 8" key="1">
    <citation type="submission" date="2016-03" db="EMBL/GenBank/DDBJ databases">
        <authorList>
            <consortium name="Pathogen Informatics"/>
        </authorList>
    </citation>
    <scope>NUCLEOTIDE SEQUENCE [LARGE SCALE GENOMIC DNA]</scope>
    <source>
        <strain evidence="7 8">NCTC13364</strain>
    </source>
</reference>
<keyword evidence="2" id="KW-0813">Transport</keyword>
<evidence type="ECO:0000256" key="2">
    <source>
        <dbReference type="ARBA" id="ARBA00022448"/>
    </source>
</evidence>
<keyword evidence="3 5" id="KW-0732">Signal</keyword>